<evidence type="ECO:0000313" key="1">
    <source>
        <dbReference type="EMBL" id="NRV07138.1"/>
    </source>
</evidence>
<evidence type="ECO:0000313" key="2">
    <source>
        <dbReference type="Proteomes" id="UP000821656"/>
    </source>
</evidence>
<dbReference type="InterPro" id="IPR027417">
    <property type="entry name" value="P-loop_NTPase"/>
</dbReference>
<reference evidence="1" key="1">
    <citation type="submission" date="2020-05" db="EMBL/GenBank/DDBJ databases">
        <title>Genomic insights into acetone-butanol-ethanol (ABE) fermentation by sequencing solventogenic clostridia strains.</title>
        <authorList>
            <person name="Brown S."/>
        </authorList>
    </citation>
    <scope>NUCLEOTIDE SEQUENCE</scope>
    <source>
        <strain evidence="1">DJ126</strain>
    </source>
</reference>
<sequence length="1904" mass="220886">MILDRSEIEKNIARVSSGSQKGTAFLVSDDIAVTAKHVIDEDEGSIILEFLNISSKIITIEADIITNNIAQKSVVDVIFLKLKSPLFGFEHFKFDKKVIPYNSKWNTFSYPAIEHTQGLPISGSVDQLKKLYNPYDYDMILRYDGEPFNSDGVSGSPVIIDGTVRGIITDDKAGINLLGAVSTKNFLEVIEALGISFQYDNQNYDDDTMPNDTIISINSSIKENNSGYIFVKGVPGSGKTSLAESLNIDAIDSKIIGRYLVDDKNDDYSIQYKSSPIVFGKWLINCISKELYGTLIEEKDYENHKLTELVISYLNNLSSEGIRNNMKYVFILDGFDEAYRINSTYFNEIFGLFPTDYKKSVIFLFFGNRESIYPDYIKNSFLNIGMIIMSRFLEDQILIYLGNKLQNYNLDYEILKDLAAKSEGNPLYIHYIIKFVVTNSEENKLNALKDLPDFGGEIENYYRSIWESIRGESKYVKIISILARIRGTISKSILIKMLDEDTQLVFDEVFNNLKHLLIQKNEVRIYHNSFANFIISVTEHIDTNIQRTISDCCLANNDKYSIENKLYHLVRSDDIKINQAIRLCNQEFIDELALNNVNPDLILIDVKEVLNKAVDLMKVPDIVRILLLIQRLKFRNEKVFRQYAFEMSKALLEIGKKKESLQYIIREETLIIELDEALYILRRYLQEDEIDSAKILLKAIQNRCIKDYKNNSIPFSTIIVDISSTALFPEYDLNKRFNIFAKMLETHCHDDYYEIMTYISSNVLGYAMWDKNRYLSIKQKEEKLGEINHASLGIQIKLIQSYIMYSKQFYIKDSKTIISAVDDLEKLCERFGVTKNDDAALILMKFGTDSRLINVLLGNIDECKFEIRAGNGVDLNFDSLRKYFNYYMMKSYLASDINKIKIIFGEWESFAQSVVESISAISGLCWKALRENNNELLNNVILKLNEVMSEISISLEDRSKWNRSYALPEHLIPFVWTEIAVLYITFNKENIDTLLTFVINNEQLGIYNEGYRRVLFNISDVIINDKLMSTKSFELLDKLEYITDEFVQNRWEKTRDYLRIIERYGRVGAYERARNVYIKMLGTSMGPSWYKEAQMSLLGSCIQELFNLPNKEDYIINALSNLDYSSGEMTFQRYIRDEKENFVGIICEVLGLEVAIKYFKLLSFPKPKDILENVKCMSMDVLKDGFGYIQGTKEIDLQDGVLSLINNFKGVSDELIWALTEIFIQGDDRYFPEYSSLQLKTIARSFKSNKILYKELSKRVTRQFVSEFDNTRRSYYLDEFNYNKELEGLENIQSSLTSLNIVHEVEFTVYGRYKDDIDDKTFEGEDRILKLVNQEIMMGNLKKAKELIADELLKFSVQGISIFNYSRLTNKYLELLKNLVESPYELVELLNNIFKNPYGQLEWKLVENMLELIGSKLNKEESISVANIITEHFEYLLKTPESFKKKYEWISSVEKSLQDNNSTIFEFVLWLSSLPHGLLIKQRVFDVVLWLSNYDSSKYVPILIRNALYADNLEIKEVCCGILHNLSQSNKIETICYCVYYNDVFKTQILESNNFVILSTFYEIFKRANRISLIGIDDFYNTLSSKLFCSDKDYNQEGKLTLDCEWLGQAKYYLRLLNNIVEFDSEFLNQLSFKVKNFISPLTLTDIKKVENYIERSYSLPSGVSNYYNSIILSGVNELICKYVTKSNYNEIVSVLRKYNPKSPEVNLEKSRPNIFNNVEKIFKENIMYYNCCCEYNGRLILHFHEAVENRETNKLDRLEIIAFFVNEFDSINVLRSKLYDEFSVNVDPYELEIGKNQSSKDAIPIIIKSELAFVYGSMYTPSEVHPNVLASIKVGVDDNVQQLTWRDGRVLDVHRFGMPIAEGSCLLISKEALNKVKNNRTLMYRITFNEEVLFLDYDNKCVY</sequence>
<keyword evidence="1" id="KW-0547">Nucleotide-binding</keyword>
<dbReference type="SUPFAM" id="SSF52540">
    <property type="entry name" value="P-loop containing nucleoside triphosphate hydrolases"/>
    <property type="match status" value="1"/>
</dbReference>
<dbReference type="Gene3D" id="3.40.50.300">
    <property type="entry name" value="P-loop containing nucleotide triphosphate hydrolases"/>
    <property type="match status" value="1"/>
</dbReference>
<accession>A0A9Q5CVG1</accession>
<dbReference type="SUPFAM" id="SSF50494">
    <property type="entry name" value="Trypsin-like serine proteases"/>
    <property type="match status" value="1"/>
</dbReference>
<protein>
    <submittedName>
        <fullName evidence="1">Energy-coupling factor transporter ATP-binding protein EcfA2</fullName>
    </submittedName>
</protein>
<organism evidence="1 2">
    <name type="scientific">Clostridium beijerinckii</name>
    <name type="common">Clostridium MP</name>
    <dbReference type="NCBI Taxonomy" id="1520"/>
    <lineage>
        <taxon>Bacteria</taxon>
        <taxon>Bacillati</taxon>
        <taxon>Bacillota</taxon>
        <taxon>Clostridia</taxon>
        <taxon>Eubacteriales</taxon>
        <taxon>Clostridiaceae</taxon>
        <taxon>Clostridium</taxon>
    </lineage>
</organism>
<name>A0A9Q5CVG1_CLOBE</name>
<proteinExistence type="predicted"/>
<gene>
    <name evidence="1" type="ORF">DFH45_000101</name>
</gene>
<dbReference type="InterPro" id="IPR009003">
    <property type="entry name" value="Peptidase_S1_PA"/>
</dbReference>
<dbReference type="EMBL" id="JABSXK010000001">
    <property type="protein sequence ID" value="NRV07138.1"/>
    <property type="molecule type" value="Genomic_DNA"/>
</dbReference>
<dbReference type="GO" id="GO:0005524">
    <property type="term" value="F:ATP binding"/>
    <property type="evidence" value="ECO:0007669"/>
    <property type="project" value="UniProtKB-KW"/>
</dbReference>
<dbReference type="Pfam" id="PF13365">
    <property type="entry name" value="Trypsin_2"/>
    <property type="match status" value="1"/>
</dbReference>
<dbReference type="RefSeq" id="WP_077306018.1">
    <property type="nucleotide sequence ID" value="NZ_CP016090.1"/>
</dbReference>
<keyword evidence="1" id="KW-0067">ATP-binding</keyword>
<comment type="caution">
    <text evidence="1">The sequence shown here is derived from an EMBL/GenBank/DDBJ whole genome shotgun (WGS) entry which is preliminary data.</text>
</comment>
<dbReference type="Proteomes" id="UP000821656">
    <property type="component" value="Unassembled WGS sequence"/>
</dbReference>